<feature type="region of interest" description="Disordered" evidence="1">
    <location>
        <begin position="261"/>
        <end position="280"/>
    </location>
</feature>
<dbReference type="GO" id="GO:0044877">
    <property type="term" value="F:protein-containing complex binding"/>
    <property type="evidence" value="ECO:0007669"/>
    <property type="project" value="TreeGrafter"/>
</dbReference>
<dbReference type="OrthoDB" id="152510at2"/>
<evidence type="ECO:0000313" key="3">
    <source>
        <dbReference type="EMBL" id="QDV24948.1"/>
    </source>
</evidence>
<organism evidence="3 4">
    <name type="scientific">Aureliella helgolandensis</name>
    <dbReference type="NCBI Taxonomy" id="2527968"/>
    <lineage>
        <taxon>Bacteria</taxon>
        <taxon>Pseudomonadati</taxon>
        <taxon>Planctomycetota</taxon>
        <taxon>Planctomycetia</taxon>
        <taxon>Pirellulales</taxon>
        <taxon>Pirellulaceae</taxon>
        <taxon>Aureliella</taxon>
    </lineage>
</organism>
<dbReference type="InterPro" id="IPR051207">
    <property type="entry name" value="ComplexI_NDUFA9_subunit"/>
</dbReference>
<dbReference type="Gene3D" id="3.40.50.720">
    <property type="entry name" value="NAD(P)-binding Rossmann-like Domain"/>
    <property type="match status" value="1"/>
</dbReference>
<dbReference type="EMBL" id="CP036298">
    <property type="protein sequence ID" value="QDV24948.1"/>
    <property type="molecule type" value="Genomic_DNA"/>
</dbReference>
<dbReference type="PANTHER" id="PTHR12126">
    <property type="entry name" value="NADH-UBIQUINONE OXIDOREDUCTASE 39 KDA SUBUNIT-RELATED"/>
    <property type="match status" value="1"/>
</dbReference>
<dbReference type="PANTHER" id="PTHR12126:SF11">
    <property type="entry name" value="NADH DEHYDROGENASE [UBIQUINONE] 1 ALPHA SUBCOMPLEX SUBUNIT 9, MITOCHONDRIAL"/>
    <property type="match status" value="1"/>
</dbReference>
<evidence type="ECO:0000256" key="1">
    <source>
        <dbReference type="SAM" id="MobiDB-lite"/>
    </source>
</evidence>
<feature type="domain" description="NAD(P)-binding" evidence="2">
    <location>
        <begin position="7"/>
        <end position="174"/>
    </location>
</feature>
<dbReference type="KEGG" id="ahel:Q31a_32700"/>
<proteinExistence type="predicted"/>
<name>A0A518G8N3_9BACT</name>
<keyword evidence="4" id="KW-1185">Reference proteome</keyword>
<dbReference type="SUPFAM" id="SSF51735">
    <property type="entry name" value="NAD(P)-binding Rossmann-fold domains"/>
    <property type="match status" value="1"/>
</dbReference>
<sequence>MKIVIIGGSGLIGTKLTQRLLAQGHEVIAASPSTGVNTVTGQGLNKVVYAADVVVDVANSPSFADDVVMDFFQTSSRNLLAAEKVAGVRHHVALSVVGADRLPDSGYMRAKVAQEKLIKASTVPYTIVRATQFFEFVGSIAQSATDGGTVRLPKAMMQPIVSDDVAAALADVALSPPLNDMLEIAGPEPMRMDELVRRFLQATRDGRQVMADSTAQYFGTAVDDRSLTPGANPRVGSTSFVQWLSHSIAELSIDCVASHSRNATRSRYPSEPARSNALRF</sequence>
<reference evidence="3 4" key="1">
    <citation type="submission" date="2019-02" db="EMBL/GenBank/DDBJ databases">
        <title>Deep-cultivation of Planctomycetes and their phenomic and genomic characterization uncovers novel biology.</title>
        <authorList>
            <person name="Wiegand S."/>
            <person name="Jogler M."/>
            <person name="Boedeker C."/>
            <person name="Pinto D."/>
            <person name="Vollmers J."/>
            <person name="Rivas-Marin E."/>
            <person name="Kohn T."/>
            <person name="Peeters S.H."/>
            <person name="Heuer A."/>
            <person name="Rast P."/>
            <person name="Oberbeckmann S."/>
            <person name="Bunk B."/>
            <person name="Jeske O."/>
            <person name="Meyerdierks A."/>
            <person name="Storesund J.E."/>
            <person name="Kallscheuer N."/>
            <person name="Luecker S."/>
            <person name="Lage O.M."/>
            <person name="Pohl T."/>
            <person name="Merkel B.J."/>
            <person name="Hornburger P."/>
            <person name="Mueller R.-W."/>
            <person name="Bruemmer F."/>
            <person name="Labrenz M."/>
            <person name="Spormann A.M."/>
            <person name="Op den Camp H."/>
            <person name="Overmann J."/>
            <person name="Amann R."/>
            <person name="Jetten M.S.M."/>
            <person name="Mascher T."/>
            <person name="Medema M.H."/>
            <person name="Devos D.P."/>
            <person name="Kaster A.-K."/>
            <person name="Ovreas L."/>
            <person name="Rohde M."/>
            <person name="Galperin M.Y."/>
            <person name="Jogler C."/>
        </authorList>
    </citation>
    <scope>NUCLEOTIDE SEQUENCE [LARGE SCALE GENOMIC DNA]</scope>
    <source>
        <strain evidence="3 4">Q31a</strain>
    </source>
</reference>
<dbReference type="AlphaFoldDB" id="A0A518G8N3"/>
<dbReference type="Proteomes" id="UP000318017">
    <property type="component" value="Chromosome"/>
</dbReference>
<protein>
    <submittedName>
        <fullName evidence="3">NmrA-like family protein</fullName>
    </submittedName>
</protein>
<dbReference type="InterPro" id="IPR036291">
    <property type="entry name" value="NAD(P)-bd_dom_sf"/>
</dbReference>
<evidence type="ECO:0000313" key="4">
    <source>
        <dbReference type="Proteomes" id="UP000318017"/>
    </source>
</evidence>
<accession>A0A518G8N3</accession>
<evidence type="ECO:0000259" key="2">
    <source>
        <dbReference type="Pfam" id="PF13460"/>
    </source>
</evidence>
<dbReference type="InterPro" id="IPR016040">
    <property type="entry name" value="NAD(P)-bd_dom"/>
</dbReference>
<dbReference type="Pfam" id="PF13460">
    <property type="entry name" value="NAD_binding_10"/>
    <property type="match status" value="1"/>
</dbReference>
<dbReference type="RefSeq" id="WP_145079351.1">
    <property type="nucleotide sequence ID" value="NZ_CP036298.1"/>
</dbReference>
<gene>
    <name evidence="3" type="ORF">Q31a_32700</name>
</gene>